<dbReference type="Gene3D" id="1.10.530.10">
    <property type="match status" value="1"/>
</dbReference>
<comment type="caution">
    <text evidence="2">The sequence shown here is derived from an EMBL/GenBank/DDBJ whole genome shotgun (WGS) entry which is preliminary data.</text>
</comment>
<proteinExistence type="predicted"/>
<name>A0A1Q8CSZ7_9PSEU</name>
<sequence length="241" mass="26293">MSTLSPEEIARHAYDAGFRGHGLTTAVAVALAESGGRTRAHNDTPPDDSYGLWQINMIGALGRERRDQLDLDADRDLFDPAANARAAFAISEGGESFRPWTTFTTGRHERYLDQARRAARAVRRENRGGGGEGDRDGFLVDPDALTDYARRAGAIADELTALRRNQLRGMRGLAEDSFGRIGAETGFAAALDRFGHALSHQLRGVARSADTVAGSVTRTARHYREQESDIADELLGLLRDK</sequence>
<dbReference type="SUPFAM" id="SSF53955">
    <property type="entry name" value="Lysozyme-like"/>
    <property type="match status" value="1"/>
</dbReference>
<protein>
    <submittedName>
        <fullName evidence="2">Lytic transglycosylase</fullName>
    </submittedName>
</protein>
<keyword evidence="3" id="KW-1185">Reference proteome</keyword>
<evidence type="ECO:0000313" key="3">
    <source>
        <dbReference type="Proteomes" id="UP000185596"/>
    </source>
</evidence>
<evidence type="ECO:0000313" key="2">
    <source>
        <dbReference type="EMBL" id="OLF17481.1"/>
    </source>
</evidence>
<dbReference type="STRING" id="1912961.BU204_11100"/>
<evidence type="ECO:0000259" key="1">
    <source>
        <dbReference type="Pfam" id="PF18896"/>
    </source>
</evidence>
<reference evidence="2 3" key="1">
    <citation type="submission" date="2016-12" db="EMBL/GenBank/DDBJ databases">
        <title>The draft genome sequence of Actinophytocola sp. 11-183.</title>
        <authorList>
            <person name="Wang W."/>
            <person name="Yuan L."/>
        </authorList>
    </citation>
    <scope>NUCLEOTIDE SEQUENCE [LARGE SCALE GENOMIC DNA]</scope>
    <source>
        <strain evidence="2 3">11-183</strain>
    </source>
</reference>
<dbReference type="InterPro" id="IPR043992">
    <property type="entry name" value="SLT_3"/>
</dbReference>
<dbReference type="AlphaFoldDB" id="A0A1Q8CSZ7"/>
<organism evidence="2 3">
    <name type="scientific">Actinophytocola xanthii</name>
    <dbReference type="NCBI Taxonomy" id="1912961"/>
    <lineage>
        <taxon>Bacteria</taxon>
        <taxon>Bacillati</taxon>
        <taxon>Actinomycetota</taxon>
        <taxon>Actinomycetes</taxon>
        <taxon>Pseudonocardiales</taxon>
        <taxon>Pseudonocardiaceae</taxon>
    </lineage>
</organism>
<dbReference type="Pfam" id="PF18896">
    <property type="entry name" value="SLT_3"/>
    <property type="match status" value="1"/>
</dbReference>
<dbReference type="EMBL" id="MSIE01000016">
    <property type="protein sequence ID" value="OLF17481.1"/>
    <property type="molecule type" value="Genomic_DNA"/>
</dbReference>
<accession>A0A1Q8CSZ7</accession>
<feature type="domain" description="Transglycosylase SLT" evidence="1">
    <location>
        <begin position="11"/>
        <end position="102"/>
    </location>
</feature>
<gene>
    <name evidence="2" type="ORF">BU204_11100</name>
</gene>
<dbReference type="Proteomes" id="UP000185596">
    <property type="component" value="Unassembled WGS sequence"/>
</dbReference>
<dbReference type="OrthoDB" id="140937at2"/>
<dbReference type="InterPro" id="IPR023346">
    <property type="entry name" value="Lysozyme-like_dom_sf"/>
</dbReference>
<dbReference type="RefSeq" id="WP_075125532.1">
    <property type="nucleotide sequence ID" value="NZ_MSIE01000016.1"/>
</dbReference>